<dbReference type="EMBL" id="CAJNOK010021654">
    <property type="protein sequence ID" value="CAF1335540.1"/>
    <property type="molecule type" value="Genomic_DNA"/>
</dbReference>
<evidence type="ECO:0000313" key="2">
    <source>
        <dbReference type="EMBL" id="CAF1335540.1"/>
    </source>
</evidence>
<evidence type="ECO:0000256" key="1">
    <source>
        <dbReference type="SAM" id="MobiDB-lite"/>
    </source>
</evidence>
<dbReference type="EMBL" id="CAJOBA010043276">
    <property type="protein sequence ID" value="CAF4146813.1"/>
    <property type="molecule type" value="Genomic_DNA"/>
</dbReference>
<evidence type="ECO:0000313" key="4">
    <source>
        <dbReference type="Proteomes" id="UP000682733"/>
    </source>
</evidence>
<accession>A0A8S2R5P0</accession>
<feature type="region of interest" description="Disordered" evidence="1">
    <location>
        <begin position="47"/>
        <end position="70"/>
    </location>
</feature>
<proteinExistence type="predicted"/>
<reference evidence="3" key="1">
    <citation type="submission" date="2021-02" db="EMBL/GenBank/DDBJ databases">
        <authorList>
            <person name="Nowell W R."/>
        </authorList>
    </citation>
    <scope>NUCLEOTIDE SEQUENCE</scope>
</reference>
<evidence type="ECO:0000313" key="3">
    <source>
        <dbReference type="EMBL" id="CAF4146813.1"/>
    </source>
</evidence>
<dbReference type="Proteomes" id="UP000682733">
    <property type="component" value="Unassembled WGS sequence"/>
</dbReference>
<sequence length="70" mass="7554">MGRKKVGLEKKIEVKTLLSTGLGQREVVRVLKVSRKCVQGVANKVKRKLPLSNSPGQGRKKGSTPTAGEI</sequence>
<dbReference type="Proteomes" id="UP000677228">
    <property type="component" value="Unassembled WGS sequence"/>
</dbReference>
<gene>
    <name evidence="2" type="ORF">OVA965_LOCUS30092</name>
    <name evidence="3" type="ORF">TMI583_LOCUS30886</name>
</gene>
<comment type="caution">
    <text evidence="3">The sequence shown here is derived from an EMBL/GenBank/DDBJ whole genome shotgun (WGS) entry which is preliminary data.</text>
</comment>
<dbReference type="AlphaFoldDB" id="A0A8S2R5P0"/>
<protein>
    <submittedName>
        <fullName evidence="3">Uncharacterized protein</fullName>
    </submittedName>
</protein>
<organism evidence="3 4">
    <name type="scientific">Didymodactylos carnosus</name>
    <dbReference type="NCBI Taxonomy" id="1234261"/>
    <lineage>
        <taxon>Eukaryota</taxon>
        <taxon>Metazoa</taxon>
        <taxon>Spiralia</taxon>
        <taxon>Gnathifera</taxon>
        <taxon>Rotifera</taxon>
        <taxon>Eurotatoria</taxon>
        <taxon>Bdelloidea</taxon>
        <taxon>Philodinida</taxon>
        <taxon>Philodinidae</taxon>
        <taxon>Didymodactylos</taxon>
    </lineage>
</organism>
<name>A0A8S2R5P0_9BILA</name>